<accession>A0ABS8XML3</accession>
<dbReference type="InterPro" id="IPR033452">
    <property type="entry name" value="GH30_C"/>
</dbReference>
<dbReference type="Pfam" id="PF17189">
    <property type="entry name" value="Glyco_hydro_30C"/>
    <property type="match status" value="1"/>
</dbReference>
<organism evidence="2 3">
    <name type="scientific">Pelomonas cellulosilytica</name>
    <dbReference type="NCBI Taxonomy" id="2906762"/>
    <lineage>
        <taxon>Bacteria</taxon>
        <taxon>Pseudomonadati</taxon>
        <taxon>Pseudomonadota</taxon>
        <taxon>Betaproteobacteria</taxon>
        <taxon>Burkholderiales</taxon>
        <taxon>Sphaerotilaceae</taxon>
        <taxon>Roseateles</taxon>
    </lineage>
</organism>
<evidence type="ECO:0000259" key="1">
    <source>
        <dbReference type="Pfam" id="PF17189"/>
    </source>
</evidence>
<dbReference type="Gene3D" id="3.20.20.80">
    <property type="entry name" value="Glycosidases"/>
    <property type="match status" value="1"/>
</dbReference>
<proteinExistence type="predicted"/>
<dbReference type="RefSeq" id="WP_233369579.1">
    <property type="nucleotide sequence ID" value="NZ_JAJTWU010000001.1"/>
</dbReference>
<reference evidence="2 3" key="1">
    <citation type="submission" date="2021-12" db="EMBL/GenBank/DDBJ databases">
        <title>Genome seq of P8.</title>
        <authorList>
            <person name="Seo T."/>
        </authorList>
    </citation>
    <scope>NUCLEOTIDE SEQUENCE [LARGE SCALE GENOMIC DNA]</scope>
    <source>
        <strain evidence="2 3">P8</strain>
    </source>
</reference>
<protein>
    <recommendedName>
        <fullName evidence="1">Glycosyl hydrolase family 30 beta sandwich domain-containing protein</fullName>
    </recommendedName>
</protein>
<evidence type="ECO:0000313" key="2">
    <source>
        <dbReference type="EMBL" id="MCE4552862.1"/>
    </source>
</evidence>
<dbReference type="SUPFAM" id="SSF51445">
    <property type="entry name" value="(Trans)glycosidases"/>
    <property type="match status" value="1"/>
</dbReference>
<evidence type="ECO:0000313" key="3">
    <source>
        <dbReference type="Proteomes" id="UP001200741"/>
    </source>
</evidence>
<feature type="domain" description="Glycosyl hydrolase family 30 beta sandwich" evidence="1">
    <location>
        <begin position="78"/>
        <end position="123"/>
    </location>
</feature>
<dbReference type="Proteomes" id="UP001200741">
    <property type="component" value="Unassembled WGS sequence"/>
</dbReference>
<gene>
    <name evidence="2" type="ORF">LXT13_00175</name>
</gene>
<dbReference type="EMBL" id="JAJTWU010000001">
    <property type="protein sequence ID" value="MCE4552862.1"/>
    <property type="molecule type" value="Genomic_DNA"/>
</dbReference>
<keyword evidence="3" id="KW-1185">Reference proteome</keyword>
<dbReference type="Gene3D" id="2.60.40.1180">
    <property type="entry name" value="Golgi alpha-mannosidase II"/>
    <property type="match status" value="1"/>
</dbReference>
<dbReference type="InterPro" id="IPR017853">
    <property type="entry name" value="GH"/>
</dbReference>
<name>A0ABS8XML3_9BURK</name>
<dbReference type="InterPro" id="IPR013780">
    <property type="entry name" value="Glyco_hydro_b"/>
</dbReference>
<sequence>MQKYFRNGASAWQYWNLALPVNGMSGWEWPQNALVSVDTIKGTYRLTHDYWLMRHLSAHVRIGAHYLPTVTSLGYDNALAFRNPNGDAVLVMFNEMADPLPLVISLGKQQLALTLPADSFSTVLIPARHLQA</sequence>
<comment type="caution">
    <text evidence="2">The sequence shown here is derived from an EMBL/GenBank/DDBJ whole genome shotgun (WGS) entry which is preliminary data.</text>
</comment>